<evidence type="ECO:0000313" key="3">
    <source>
        <dbReference type="Proteomes" id="UP001500420"/>
    </source>
</evidence>
<reference evidence="2 3" key="1">
    <citation type="journal article" date="2019" name="Int. J. Syst. Evol. Microbiol.">
        <title>The Global Catalogue of Microorganisms (GCM) 10K type strain sequencing project: providing services to taxonomists for standard genome sequencing and annotation.</title>
        <authorList>
            <consortium name="The Broad Institute Genomics Platform"/>
            <consortium name="The Broad Institute Genome Sequencing Center for Infectious Disease"/>
            <person name="Wu L."/>
            <person name="Ma J."/>
        </authorList>
    </citation>
    <scope>NUCLEOTIDE SEQUENCE [LARGE SCALE GENOMIC DNA]</scope>
    <source>
        <strain evidence="2 3">JCM 16328</strain>
    </source>
</reference>
<name>A0AAV3TC96_9EURY</name>
<accession>A0AAV3TC96</accession>
<gene>
    <name evidence="2" type="ORF">GCM10009020_24490</name>
</gene>
<evidence type="ECO:0000256" key="1">
    <source>
        <dbReference type="SAM" id="MobiDB-lite"/>
    </source>
</evidence>
<sequence length="66" mass="6769">MPSSESSTPIVDGATVLRALMSSNSNGDGKSAAFGAGSDCRRARPAERLPAAAIRRAPAALADRQR</sequence>
<keyword evidence="3" id="KW-1185">Reference proteome</keyword>
<dbReference type="Proteomes" id="UP001500420">
    <property type="component" value="Unassembled WGS sequence"/>
</dbReference>
<evidence type="ECO:0000313" key="2">
    <source>
        <dbReference type="EMBL" id="GAA0675829.1"/>
    </source>
</evidence>
<feature type="region of interest" description="Disordered" evidence="1">
    <location>
        <begin position="22"/>
        <end position="66"/>
    </location>
</feature>
<feature type="compositionally biased region" description="Low complexity" evidence="1">
    <location>
        <begin position="48"/>
        <end position="66"/>
    </location>
</feature>
<proteinExistence type="predicted"/>
<organism evidence="2 3">
    <name type="scientific">Natronoarchaeum mannanilyticum</name>
    <dbReference type="NCBI Taxonomy" id="926360"/>
    <lineage>
        <taxon>Archaea</taxon>
        <taxon>Methanobacteriati</taxon>
        <taxon>Methanobacteriota</taxon>
        <taxon>Stenosarchaea group</taxon>
        <taxon>Halobacteria</taxon>
        <taxon>Halobacteriales</taxon>
        <taxon>Natronoarchaeaceae</taxon>
    </lineage>
</organism>
<protein>
    <submittedName>
        <fullName evidence="2">Uncharacterized protein</fullName>
    </submittedName>
</protein>
<dbReference type="EMBL" id="BAAADV010000004">
    <property type="protein sequence ID" value="GAA0675829.1"/>
    <property type="molecule type" value="Genomic_DNA"/>
</dbReference>
<comment type="caution">
    <text evidence="2">The sequence shown here is derived from an EMBL/GenBank/DDBJ whole genome shotgun (WGS) entry which is preliminary data.</text>
</comment>
<dbReference type="AlphaFoldDB" id="A0AAV3TC96"/>